<feature type="signal peptide" evidence="1">
    <location>
        <begin position="1"/>
        <end position="18"/>
    </location>
</feature>
<evidence type="ECO:0000256" key="1">
    <source>
        <dbReference type="SAM" id="SignalP"/>
    </source>
</evidence>
<reference evidence="2 3" key="1">
    <citation type="journal article" date="2015" name="BMC Genomics">
        <title>Insights from the genome of Ophiocordyceps polyrhachis-furcata to pathogenicity and host specificity in insect fungi.</title>
        <authorList>
            <person name="Wichadakul D."/>
            <person name="Kobmoo N."/>
            <person name="Ingsriswang S."/>
            <person name="Tangphatsornruang S."/>
            <person name="Chantasingh D."/>
            <person name="Luangsa-ard J.J."/>
            <person name="Eurwilaichitr L."/>
        </authorList>
    </citation>
    <scope>NUCLEOTIDE SEQUENCE [LARGE SCALE GENOMIC DNA]</scope>
    <source>
        <strain evidence="2 3">BCC 54312</strain>
    </source>
</reference>
<organism evidence="2 3">
    <name type="scientific">Ophiocordyceps polyrhachis-furcata BCC 54312</name>
    <dbReference type="NCBI Taxonomy" id="1330021"/>
    <lineage>
        <taxon>Eukaryota</taxon>
        <taxon>Fungi</taxon>
        <taxon>Dikarya</taxon>
        <taxon>Ascomycota</taxon>
        <taxon>Pezizomycotina</taxon>
        <taxon>Sordariomycetes</taxon>
        <taxon>Hypocreomycetidae</taxon>
        <taxon>Hypocreales</taxon>
        <taxon>Ophiocordycipitaceae</taxon>
        <taxon>Ophiocordyceps</taxon>
    </lineage>
</organism>
<accession>A0A367LRJ8</accession>
<comment type="caution">
    <text evidence="2">The sequence shown here is derived from an EMBL/GenBank/DDBJ whole genome shotgun (WGS) entry which is preliminary data.</text>
</comment>
<keyword evidence="1" id="KW-0732">Signal</keyword>
<dbReference type="EMBL" id="LKCN02000001">
    <property type="protein sequence ID" value="RCI17075.1"/>
    <property type="molecule type" value="Genomic_DNA"/>
</dbReference>
<protein>
    <submittedName>
        <fullName evidence="2">Uncharacterized protein</fullName>
    </submittedName>
</protein>
<dbReference type="AlphaFoldDB" id="A0A367LRJ8"/>
<evidence type="ECO:0000313" key="3">
    <source>
        <dbReference type="Proteomes" id="UP000253664"/>
    </source>
</evidence>
<gene>
    <name evidence="2" type="ORF">L249_3115</name>
</gene>
<evidence type="ECO:0000313" key="2">
    <source>
        <dbReference type="EMBL" id="RCI17075.1"/>
    </source>
</evidence>
<dbReference type="Proteomes" id="UP000253664">
    <property type="component" value="Unassembled WGS sequence"/>
</dbReference>
<keyword evidence="3" id="KW-1185">Reference proteome</keyword>
<proteinExistence type="predicted"/>
<feature type="chain" id="PRO_5016670826" evidence="1">
    <location>
        <begin position="19"/>
        <end position="191"/>
    </location>
</feature>
<sequence length="191" mass="22098">MKPLSLFSLAVNLGTSLALRDIYSKPIFTKPYGPMDCPYGSQGHELSCHNLQYGNWGYAWAVNITVQSHGNQGKWEFQSDNDWVTSWQQLENWACTRVRPICIQFDYAAPQNAPSLRYRCGEFNWAGAWSFSGDEDYQETWTTQGLHLHRLFENEKSLWEVIPRPAELRDRVCLISEMEEEKPESDIELAI</sequence>
<name>A0A367LRJ8_9HYPO</name>
<dbReference type="OrthoDB" id="4915916at2759"/>